<accession>A0A7R7V8V4</accession>
<dbReference type="PIRSF" id="PIRSF000159">
    <property type="entry name" value="NifJ"/>
    <property type="match status" value="1"/>
</dbReference>
<feature type="site" description="Important for catalytic activity" evidence="11">
    <location>
        <position position="116"/>
    </location>
</feature>
<evidence type="ECO:0000256" key="4">
    <source>
        <dbReference type="ARBA" id="ARBA00022723"/>
    </source>
</evidence>
<dbReference type="SUPFAM" id="SSF52518">
    <property type="entry name" value="Thiamin diphosphate-binding fold (THDP-binding)"/>
    <property type="match status" value="2"/>
</dbReference>
<dbReference type="Pfam" id="PF02775">
    <property type="entry name" value="TPP_enzyme_C"/>
    <property type="match status" value="1"/>
</dbReference>
<dbReference type="FunFam" id="3.30.70.20:FF:000022">
    <property type="entry name" value="Pyruvate:ferredoxin (Flavodoxin) oxidoreductase"/>
    <property type="match status" value="1"/>
</dbReference>
<dbReference type="InterPro" id="IPR029061">
    <property type="entry name" value="THDP-binding"/>
</dbReference>
<evidence type="ECO:0000256" key="5">
    <source>
        <dbReference type="ARBA" id="ARBA00022982"/>
    </source>
</evidence>
<dbReference type="EMBL" id="AP024412">
    <property type="protein sequence ID" value="BCR36589.1"/>
    <property type="molecule type" value="Genomic_DNA"/>
</dbReference>
<evidence type="ECO:0000256" key="8">
    <source>
        <dbReference type="ARBA" id="ARBA00023014"/>
    </source>
</evidence>
<dbReference type="Pfam" id="PF12838">
    <property type="entry name" value="Fer4_7"/>
    <property type="match status" value="1"/>
</dbReference>
<comment type="cofactor">
    <cofactor evidence="12">
        <name>[4Fe-4S] cluster</name>
        <dbReference type="ChEBI" id="CHEBI:49883"/>
    </cofactor>
    <text evidence="12">Binds 3 [4Fe-4S] clusters per subunit.</text>
</comment>
<feature type="binding site" evidence="12">
    <location>
        <position position="818"/>
    </location>
    <ligand>
        <name>[4Fe-4S] cluster</name>
        <dbReference type="ChEBI" id="CHEBI:49883"/>
        <label>3</label>
    </ligand>
</feature>
<feature type="domain" description="4Fe-4S ferredoxin-type" evidence="13">
    <location>
        <begin position="683"/>
        <end position="713"/>
    </location>
</feature>
<feature type="binding site" evidence="12">
    <location>
        <position position="1073"/>
    </location>
    <ligand>
        <name>[4Fe-4S] cluster</name>
        <dbReference type="ChEBI" id="CHEBI:49883"/>
        <label>3</label>
    </ligand>
</feature>
<dbReference type="GO" id="GO:0030976">
    <property type="term" value="F:thiamine pyrophosphate binding"/>
    <property type="evidence" value="ECO:0007669"/>
    <property type="project" value="InterPro"/>
</dbReference>
<dbReference type="Gene3D" id="3.40.920.10">
    <property type="entry name" value="Pyruvate-ferredoxin oxidoreductase, PFOR, domain III"/>
    <property type="match status" value="1"/>
</dbReference>
<dbReference type="InterPro" id="IPR019752">
    <property type="entry name" value="Pyrv/ketoisovalerate_OxRed_cat"/>
</dbReference>
<dbReference type="GO" id="GO:0022900">
    <property type="term" value="P:electron transport chain"/>
    <property type="evidence" value="ECO:0007669"/>
    <property type="project" value="InterPro"/>
</dbReference>
<dbReference type="Pfam" id="PF10371">
    <property type="entry name" value="EKR"/>
    <property type="match status" value="1"/>
</dbReference>
<reference evidence="14" key="1">
    <citation type="submission" date="2021-01" db="EMBL/GenBank/DDBJ databases">
        <title>Draft genome sequence of Acholeplasmataceae bacterium strain Mahy22.</title>
        <authorList>
            <person name="Watanabe M."/>
            <person name="Kojima H."/>
            <person name="Fukui M."/>
        </authorList>
    </citation>
    <scope>NUCLEOTIDE SEQUENCE</scope>
    <source>
        <strain evidence="14">Mahy22</strain>
    </source>
</reference>
<evidence type="ECO:0000256" key="11">
    <source>
        <dbReference type="PIRSR" id="PIRSR000159-2"/>
    </source>
</evidence>
<keyword evidence="8 12" id="KW-0411">Iron-sulfur</keyword>
<dbReference type="InterPro" id="IPR011895">
    <property type="entry name" value="Pyrv_flavodox_OxRed"/>
</dbReference>
<dbReference type="InterPro" id="IPR017896">
    <property type="entry name" value="4Fe4S_Fe-S-bd"/>
</dbReference>
<keyword evidence="15" id="KW-1185">Reference proteome</keyword>
<evidence type="ECO:0000256" key="7">
    <source>
        <dbReference type="ARBA" id="ARBA00023004"/>
    </source>
</evidence>
<dbReference type="Gene3D" id="4.10.780.10">
    <property type="entry name" value="Pyruvate-flavodoxin oxidoreductase, EKR domain"/>
    <property type="match status" value="1"/>
</dbReference>
<dbReference type="PANTHER" id="PTHR32154:SF0">
    <property type="entry name" value="PYRUVATE-FLAVODOXIN OXIDOREDUCTASE-RELATED"/>
    <property type="match status" value="1"/>
</dbReference>
<dbReference type="InterPro" id="IPR050722">
    <property type="entry name" value="Pyruvate:ferred/Flavod_OxRd"/>
</dbReference>
<dbReference type="GO" id="GO:0005506">
    <property type="term" value="F:iron ion binding"/>
    <property type="evidence" value="ECO:0007669"/>
    <property type="project" value="InterPro"/>
</dbReference>
<dbReference type="KEGG" id="manr:MPAN_014820"/>
<feature type="binding site" evidence="10">
    <location>
        <position position="33"/>
    </location>
    <ligand>
        <name>pyruvate</name>
        <dbReference type="ChEBI" id="CHEBI:15361"/>
    </ligand>
</feature>
<dbReference type="SUPFAM" id="SSF54862">
    <property type="entry name" value="4Fe-4S ferredoxins"/>
    <property type="match status" value="1"/>
</dbReference>
<dbReference type="InterPro" id="IPR037112">
    <property type="entry name" value="Pyrv-flavodox_OxR_EKR_sf"/>
</dbReference>
<dbReference type="CDD" id="cd07034">
    <property type="entry name" value="TPP_PYR_PFOR_IOR-alpha_like"/>
    <property type="match status" value="1"/>
</dbReference>
<organism evidence="14 15">
    <name type="scientific">Mariniplasma anaerobium</name>
    <dbReference type="NCBI Taxonomy" id="2735436"/>
    <lineage>
        <taxon>Bacteria</taxon>
        <taxon>Bacillati</taxon>
        <taxon>Mycoplasmatota</taxon>
        <taxon>Mollicutes</taxon>
        <taxon>Acholeplasmatales</taxon>
        <taxon>Acholeplasmataceae</taxon>
        <taxon>Mariniplasma</taxon>
    </lineage>
</organism>
<dbReference type="Gene3D" id="3.40.50.920">
    <property type="match status" value="1"/>
</dbReference>
<dbReference type="RefSeq" id="WP_231756766.1">
    <property type="nucleotide sequence ID" value="NZ_AP024412.1"/>
</dbReference>
<feature type="binding site" evidence="10">
    <location>
        <begin position="993"/>
        <end position="998"/>
    </location>
    <ligand>
        <name>thiamine diphosphate</name>
        <dbReference type="ChEBI" id="CHEBI:58937"/>
    </ligand>
</feature>
<proteinExistence type="inferred from homology"/>
<keyword evidence="14" id="KW-0670">Pyruvate</keyword>
<feature type="site" description="Important for catalytic activity" evidence="11">
    <location>
        <position position="33"/>
    </location>
</feature>
<feature type="binding site" evidence="12">
    <location>
        <position position="758"/>
    </location>
    <ligand>
        <name>[4Fe-4S] cluster</name>
        <dbReference type="ChEBI" id="CHEBI:49883"/>
        <label>1</label>
    </ligand>
</feature>
<dbReference type="InterPro" id="IPR019456">
    <property type="entry name" value="Pyrv-flavodox_OxRtase_EKR"/>
</dbReference>
<feature type="binding site" evidence="12">
    <location>
        <position position="695"/>
    </location>
    <ligand>
        <name>[4Fe-4S] cluster</name>
        <dbReference type="ChEBI" id="CHEBI:49883"/>
        <label>1</label>
    </ligand>
</feature>
<sequence>MVAKKVIKSMDGNEAAAYCSYAFTEVAGIYSITPSSPMAQYVDLWASNGKKNLFGMPVKIIEMQSEAGAAGTVHGSLQMGVLTTTYTASQGLLLKIPNMYKIAGQMLPGVIHVAARSLAAQALSIFGDHQDVMAARQTGFAFLASTSVQSSMDLAGIAHLAAIKSSIPFVHFFDGFRTSHEVQSIEVLDYEVFDRLLDRDMVAKFRSHGLNPERPVTRGSAQSDDVYFQTKVLQGTHYEVVPDIVNDYMQEISKVTGRDYAPFTYYGDKDATDVVIAMGSVCELAQQSIDYLISKGKKVGLLTVHLYRPFSAKYFLDKMPKTVKRITVLDRTMEPGATGNPLYLDVKSVYYGTKEQPQILGGIYGLSSKDTTPAMIVSVFENMVGEQKDQFTVGINDDVTHTSLTIDTSLDLADANTTELLFFGLGSDGTVGASKNITKIIGDNTSFYSQAYAAYDSKKAGGVTRMHLRFSDKPIRSTYLVNYPNFVSCSTDTYLTKYDMLKGLKTGGTFLLNTQTPKEEIEAHLPNNVKRQLAIKKAKFYIINAVDLAYEIGLGRRINTIMQSAFFKLNDHLLNAEKANKLMKSYAKKAYGRKGDAVVKLNEQAIDAGYINLVEINVNPEWATLKDSVEVIDDNRPDFVKKIADVVNAIEGDSLPVSAFLGYEDAHMENGSTAYEKRGIANYVPEWKSENCIQCNQCVFACPHGVIRSFLSNEQEVADAPEGAKFLDARGKDFAGYKFSIQVSTLDCTECGVCVQVCPSKEKSLVMVPIGDQLAHGSQETADYFFNEVTYKDMGDNNPKNMSFRQPLFEFSGACAGCGETPYIKALTQLYGDHLVIANATGCSSIYGGSFPATPYTTNAKGFGPAWANSLFEDNAEFGFGMRIAYETIRDRIQTLLFDHLEEMPESLQALSKEWIENRASSEITRRLKVDIVKELEKIDKTYAKDLLDVKDYFSKVSQWIIGGDGWAYDIGYGGIDHVMANNEDVNILVLDTEVYSNTGGQSSKSAPRGSIAKFTASGKNTRKKDLAAIAMSYGHVFVAQVSAGASQAQVVKAFKEAESYNGPSIVIAYSPCIEHGIKGGLTNSHLQSKLATECGYWPTFRFDPRLEVEGKNPFQVDSKNPVWDKYHDYLLNEARYSQLAQINPDHAAQLLDQNMKDAKKRWKMYQRYLAMDYSLEEQE</sequence>
<dbReference type="SUPFAM" id="SSF53323">
    <property type="entry name" value="Pyruvate-ferredoxin oxidoreductase, PFOR, domain III"/>
    <property type="match status" value="1"/>
</dbReference>
<feature type="binding site" evidence="10">
    <location>
        <begin position="964"/>
        <end position="967"/>
    </location>
    <ligand>
        <name>thiamine diphosphate</name>
        <dbReference type="ChEBI" id="CHEBI:58937"/>
    </ligand>
</feature>
<dbReference type="FunFam" id="3.40.920.10:FF:000001">
    <property type="entry name" value="Pyruvate:ferredoxin (Flavodoxin) oxidoreductase"/>
    <property type="match status" value="1"/>
</dbReference>
<dbReference type="Pfam" id="PF01855">
    <property type="entry name" value="POR_N"/>
    <property type="match status" value="1"/>
</dbReference>
<evidence type="ECO:0000313" key="15">
    <source>
        <dbReference type="Proteomes" id="UP000620133"/>
    </source>
</evidence>
<dbReference type="NCBIfam" id="TIGR02176">
    <property type="entry name" value="pyruv_ox_red"/>
    <property type="match status" value="1"/>
</dbReference>
<dbReference type="InterPro" id="IPR002869">
    <property type="entry name" value="Pyrv_flavodox_OxRed_cen"/>
</dbReference>
<feature type="binding site" evidence="12">
    <location>
        <position position="843"/>
    </location>
    <ligand>
        <name>[4Fe-4S] cluster</name>
        <dbReference type="ChEBI" id="CHEBI:49883"/>
        <label>3</label>
    </ligand>
</feature>
<dbReference type="FunFam" id="3.40.50.970:FF:000041">
    <property type="entry name" value="Pyruvate:ferredoxin (Flavodoxin) oxidoreductase"/>
    <property type="match status" value="1"/>
</dbReference>
<feature type="binding site" evidence="10">
    <location>
        <position position="66"/>
    </location>
    <ligand>
        <name>thiamine diphosphate</name>
        <dbReference type="ChEBI" id="CHEBI:58937"/>
    </ligand>
</feature>
<dbReference type="SMART" id="SM00890">
    <property type="entry name" value="EKR"/>
    <property type="match status" value="1"/>
</dbReference>
<evidence type="ECO:0000256" key="3">
    <source>
        <dbReference type="ARBA" id="ARBA00022485"/>
    </source>
</evidence>
<feature type="binding site" evidence="10">
    <location>
        <position position="843"/>
    </location>
    <ligand>
        <name>thiamine diphosphate</name>
        <dbReference type="ChEBI" id="CHEBI:58937"/>
    </ligand>
</feature>
<dbReference type="SUPFAM" id="SSF52922">
    <property type="entry name" value="TK C-terminal domain-like"/>
    <property type="match status" value="1"/>
</dbReference>
<dbReference type="GO" id="GO:0051539">
    <property type="term" value="F:4 iron, 4 sulfur cluster binding"/>
    <property type="evidence" value="ECO:0007669"/>
    <property type="project" value="UniProtKB-KW"/>
</dbReference>
<evidence type="ECO:0000256" key="12">
    <source>
        <dbReference type="PIRSR" id="PIRSR000159-50"/>
    </source>
</evidence>
<keyword evidence="7 12" id="KW-0408">Iron</keyword>
<feature type="binding site" evidence="12">
    <location>
        <position position="751"/>
    </location>
    <ligand>
        <name>[4Fe-4S] cluster</name>
        <dbReference type="ChEBI" id="CHEBI:49883"/>
        <label>2</label>
    </ligand>
</feature>
<comment type="similarity">
    <text evidence="1 9">Belongs to the pyruvate:ferredoxin/flavodoxin oxidoreductase family.</text>
</comment>
<evidence type="ECO:0000259" key="13">
    <source>
        <dbReference type="PROSITE" id="PS51379"/>
    </source>
</evidence>
<dbReference type="GO" id="GO:0006979">
    <property type="term" value="P:response to oxidative stress"/>
    <property type="evidence" value="ECO:0007669"/>
    <property type="project" value="TreeGrafter"/>
</dbReference>
<dbReference type="FunFam" id="3.40.50.970:FF:000012">
    <property type="entry name" value="Pyruvate:ferredoxin (Flavodoxin) oxidoreductase"/>
    <property type="match status" value="1"/>
</dbReference>
<evidence type="ECO:0000256" key="6">
    <source>
        <dbReference type="ARBA" id="ARBA00023002"/>
    </source>
</evidence>
<keyword evidence="5 9" id="KW-0249">Electron transport</keyword>
<dbReference type="AlphaFoldDB" id="A0A7R7V8V4"/>
<dbReference type="GO" id="GO:0016903">
    <property type="term" value="F:oxidoreductase activity, acting on the aldehyde or oxo group of donors"/>
    <property type="evidence" value="ECO:0007669"/>
    <property type="project" value="InterPro"/>
</dbReference>
<feature type="binding site" evidence="12">
    <location>
        <position position="815"/>
    </location>
    <ligand>
        <name>[4Fe-4S] cluster</name>
        <dbReference type="ChEBI" id="CHEBI:49883"/>
        <label>3</label>
    </ligand>
</feature>
<dbReference type="Proteomes" id="UP000620133">
    <property type="component" value="Chromosome"/>
</dbReference>
<dbReference type="InterPro" id="IPR009014">
    <property type="entry name" value="Transketo_C/PFOR_II"/>
</dbReference>
<dbReference type="PROSITE" id="PS00198">
    <property type="entry name" value="4FE4S_FER_1"/>
    <property type="match status" value="1"/>
</dbReference>
<dbReference type="FunFam" id="3.40.50.920:FF:000007">
    <property type="entry name" value="Pyruvate:ferredoxin (Flavodoxin) oxidoreductase"/>
    <property type="match status" value="1"/>
</dbReference>
<name>A0A7R7V8V4_9MOLU</name>
<feature type="binding site" evidence="12">
    <location>
        <position position="748"/>
    </location>
    <ligand>
        <name>[4Fe-4S] cluster</name>
        <dbReference type="ChEBI" id="CHEBI:49883"/>
        <label>2</label>
    </ligand>
</feature>
<feature type="binding site" evidence="10">
    <location>
        <position position="820"/>
    </location>
    <ligand>
        <name>thiamine diphosphate</name>
        <dbReference type="ChEBI" id="CHEBI:58937"/>
    </ligand>
</feature>
<dbReference type="InterPro" id="IPR017900">
    <property type="entry name" value="4Fe4S_Fe_S_CS"/>
</dbReference>
<dbReference type="Gene3D" id="3.40.50.970">
    <property type="match status" value="2"/>
</dbReference>
<feature type="binding site" evidence="12">
    <location>
        <position position="692"/>
    </location>
    <ligand>
        <name>[4Fe-4S] cluster</name>
        <dbReference type="ChEBI" id="CHEBI:49883"/>
        <label>1</label>
    </ligand>
</feature>
<feature type="binding site" evidence="10">
    <location>
        <position position="116"/>
    </location>
    <ligand>
        <name>pyruvate</name>
        <dbReference type="ChEBI" id="CHEBI:15361"/>
    </ligand>
</feature>
<feature type="domain" description="4Fe-4S ferredoxin-type" evidence="13">
    <location>
        <begin position="739"/>
        <end position="770"/>
    </location>
</feature>
<dbReference type="InterPro" id="IPR002880">
    <property type="entry name" value="Pyrv_Fd/Flavodoxin_OxRdtase_N"/>
</dbReference>
<evidence type="ECO:0000256" key="1">
    <source>
        <dbReference type="ARBA" id="ARBA00009032"/>
    </source>
</evidence>
<dbReference type="Gene3D" id="3.30.70.20">
    <property type="match status" value="1"/>
</dbReference>
<feature type="site" description="Important for catalytic activity" evidence="11">
    <location>
        <position position="66"/>
    </location>
</feature>
<keyword evidence="6 9" id="KW-0560">Oxidoreductase</keyword>
<feature type="binding site" evidence="12">
    <location>
        <position position="698"/>
    </location>
    <ligand>
        <name>[4Fe-4S] cluster</name>
        <dbReference type="ChEBI" id="CHEBI:49883"/>
        <label>1</label>
    </ligand>
</feature>
<feature type="binding site" evidence="12">
    <location>
        <position position="702"/>
    </location>
    <ligand>
        <name>[4Fe-4S] cluster</name>
        <dbReference type="ChEBI" id="CHEBI:49883"/>
        <label>2</label>
    </ligand>
</feature>
<dbReference type="InterPro" id="IPR011766">
    <property type="entry name" value="TPP_enzyme_TPP-bd"/>
</dbReference>
<keyword evidence="2 9" id="KW-0813">Transport</keyword>
<feature type="binding site" evidence="12">
    <location>
        <position position="754"/>
    </location>
    <ligand>
        <name>[4Fe-4S] cluster</name>
        <dbReference type="ChEBI" id="CHEBI:49883"/>
        <label>2</label>
    </ligand>
</feature>
<evidence type="ECO:0000256" key="9">
    <source>
        <dbReference type="PIRNR" id="PIRNR000159"/>
    </source>
</evidence>
<dbReference type="Pfam" id="PF01558">
    <property type="entry name" value="POR"/>
    <property type="match status" value="1"/>
</dbReference>
<dbReference type="InterPro" id="IPR033412">
    <property type="entry name" value="PFOR_II"/>
</dbReference>
<feature type="site" description="Important for catalytic activity" evidence="11">
    <location>
        <position position="998"/>
    </location>
</feature>
<evidence type="ECO:0000256" key="2">
    <source>
        <dbReference type="ARBA" id="ARBA00022448"/>
    </source>
</evidence>
<dbReference type="CDD" id="cd03377">
    <property type="entry name" value="TPP_PFOR_PNO"/>
    <property type="match status" value="1"/>
</dbReference>
<protein>
    <submittedName>
        <fullName evidence="14">Pyruvate-flavodoxin oxidoreductase</fullName>
    </submittedName>
</protein>
<keyword evidence="3 12" id="KW-0004">4Fe-4S</keyword>
<gene>
    <name evidence="14" type="ORF">MPAN_014820</name>
</gene>
<evidence type="ECO:0000313" key="14">
    <source>
        <dbReference type="EMBL" id="BCR36589.1"/>
    </source>
</evidence>
<dbReference type="PROSITE" id="PS51379">
    <property type="entry name" value="4FE4S_FER_2"/>
    <property type="match status" value="2"/>
</dbReference>
<keyword evidence="4 12" id="KW-0479">Metal-binding</keyword>
<dbReference type="Pfam" id="PF17147">
    <property type="entry name" value="PFOR_II"/>
    <property type="match status" value="1"/>
</dbReference>
<evidence type="ECO:0000256" key="10">
    <source>
        <dbReference type="PIRSR" id="PIRSR000159-1"/>
    </source>
</evidence>
<dbReference type="PANTHER" id="PTHR32154">
    <property type="entry name" value="PYRUVATE-FLAVODOXIN OXIDOREDUCTASE-RELATED"/>
    <property type="match status" value="1"/>
</dbReference>